<keyword evidence="6" id="KW-0256">Endoplasmic reticulum</keyword>
<organism evidence="16 17">
    <name type="scientific">Cyprinus carpio carpio</name>
    <dbReference type="NCBI Taxonomy" id="630221"/>
    <lineage>
        <taxon>Eukaryota</taxon>
        <taxon>Metazoa</taxon>
        <taxon>Chordata</taxon>
        <taxon>Craniata</taxon>
        <taxon>Vertebrata</taxon>
        <taxon>Euteleostomi</taxon>
        <taxon>Actinopterygii</taxon>
        <taxon>Neopterygii</taxon>
        <taxon>Teleostei</taxon>
        <taxon>Ostariophysi</taxon>
        <taxon>Cypriniformes</taxon>
        <taxon>Cyprinidae</taxon>
        <taxon>Cyprininae</taxon>
        <taxon>Cyprinus</taxon>
    </lineage>
</organism>
<evidence type="ECO:0000256" key="12">
    <source>
        <dbReference type="ARBA" id="ARBA00072696"/>
    </source>
</evidence>
<dbReference type="GO" id="GO:0005509">
    <property type="term" value="F:calcium ion binding"/>
    <property type="evidence" value="ECO:0007669"/>
    <property type="project" value="InterPro"/>
</dbReference>
<sequence>MDLLPLLLLVGLCVLQSSSKPMEKKERVHHDAPLSNREHDDEENFDYDHEAFLGQEEAKTFDQLTPEESKERLGKIVEKIDEDHDGFVTADEMKRWIKHAQKRWIYDDVDRQWQAHDLNSDTYVSWEEYKNATYGYILDEADPEDGFNYRQMMARDERRFKMADHDGDLRANKEEFTAFLHPEEFDHMKDIIVLVHLDKQNAKKNSIYLSIYLSICQSVNLSIYIRNVCVCVCVCVCVSVWFGLQETMEDIDKNGDGLINLDEYIGDMYSQNGDANEPEWVKTEREQFTEFRDKNKDGHMDKDETRDWILPSDYDHAEAEAKHLLYESDADQDGRLTKQEIVDKYDLFVGSQATDFGEALVRHDEF</sequence>
<dbReference type="PANTHER" id="PTHR10827">
    <property type="entry name" value="RETICULOCALBIN"/>
    <property type="match status" value="1"/>
</dbReference>
<evidence type="ECO:0000256" key="7">
    <source>
        <dbReference type="ARBA" id="ARBA00022837"/>
    </source>
</evidence>
<protein>
    <recommendedName>
        <fullName evidence="12">Reticulocalbin-3</fullName>
    </recommendedName>
</protein>
<keyword evidence="17" id="KW-1185">Reference proteome</keyword>
<dbReference type="GO" id="GO:0005788">
    <property type="term" value="C:endoplasmic reticulum lumen"/>
    <property type="evidence" value="ECO:0007669"/>
    <property type="project" value="UniProtKB-SubCell"/>
</dbReference>
<evidence type="ECO:0000256" key="8">
    <source>
        <dbReference type="ARBA" id="ARBA00023180"/>
    </source>
</evidence>
<dbReference type="PROSITE" id="PS00018">
    <property type="entry name" value="EF_HAND_1"/>
    <property type="match status" value="3"/>
</dbReference>
<evidence type="ECO:0000256" key="13">
    <source>
        <dbReference type="SAM" id="MobiDB-lite"/>
    </source>
</evidence>
<comment type="subcellular location">
    <subcellularLocation>
        <location evidence="1">Endoplasmic reticulum lumen</location>
    </subcellularLocation>
</comment>
<dbReference type="GO" id="GO:0015031">
    <property type="term" value="P:protein transport"/>
    <property type="evidence" value="ECO:0007669"/>
    <property type="project" value="UniProtKB-ARBA"/>
</dbReference>
<dbReference type="Ensembl" id="ENSCCRT00000129998.1">
    <property type="protein sequence ID" value="ENSCCRP00000162732.1"/>
    <property type="gene ID" value="ENSCCRG00000063877.1"/>
</dbReference>
<dbReference type="AlphaFoldDB" id="A0A9J8BZ54"/>
<evidence type="ECO:0000256" key="2">
    <source>
        <dbReference type="ARBA" id="ARBA00006431"/>
    </source>
</evidence>
<dbReference type="PANTHER" id="PTHR10827:SF87">
    <property type="entry name" value="CALUMENIN-B"/>
    <property type="match status" value="1"/>
</dbReference>
<feature type="compositionally biased region" description="Basic and acidic residues" evidence="13">
    <location>
        <begin position="21"/>
        <end position="39"/>
    </location>
</feature>
<feature type="domain" description="EF-hand" evidence="15">
    <location>
        <begin position="68"/>
        <end position="103"/>
    </location>
</feature>
<dbReference type="InterPro" id="IPR002048">
    <property type="entry name" value="EF_hand_dom"/>
</dbReference>
<keyword evidence="5" id="KW-0677">Repeat</keyword>
<dbReference type="Pfam" id="PF13202">
    <property type="entry name" value="EF-hand_5"/>
    <property type="match status" value="2"/>
</dbReference>
<dbReference type="FunFam" id="1.10.238.10:FF:000104">
    <property type="entry name" value="calumenin isoform X1"/>
    <property type="match status" value="1"/>
</dbReference>
<dbReference type="InterPro" id="IPR018247">
    <property type="entry name" value="EF_Hand_1_Ca_BS"/>
</dbReference>
<evidence type="ECO:0000256" key="5">
    <source>
        <dbReference type="ARBA" id="ARBA00022737"/>
    </source>
</evidence>
<evidence type="ECO:0000259" key="15">
    <source>
        <dbReference type="PROSITE" id="PS50222"/>
    </source>
</evidence>
<dbReference type="FunFam" id="1.10.238.10:FF:000154">
    <property type="entry name" value="Reticulocalbin 3"/>
    <property type="match status" value="1"/>
</dbReference>
<dbReference type="SMART" id="SM00054">
    <property type="entry name" value="EFh"/>
    <property type="match status" value="3"/>
</dbReference>
<evidence type="ECO:0000256" key="3">
    <source>
        <dbReference type="ARBA" id="ARBA00022723"/>
    </source>
</evidence>
<evidence type="ECO:0000256" key="4">
    <source>
        <dbReference type="ARBA" id="ARBA00022729"/>
    </source>
</evidence>
<evidence type="ECO:0000256" key="6">
    <source>
        <dbReference type="ARBA" id="ARBA00022824"/>
    </source>
</evidence>
<evidence type="ECO:0000256" key="10">
    <source>
        <dbReference type="ARBA" id="ARBA00056975"/>
    </source>
</evidence>
<keyword evidence="9" id="KW-0143">Chaperone</keyword>
<feature type="region of interest" description="Disordered" evidence="13">
    <location>
        <begin position="21"/>
        <end position="41"/>
    </location>
</feature>
<dbReference type="Gene3D" id="1.10.238.10">
    <property type="entry name" value="EF-hand"/>
    <property type="match status" value="2"/>
</dbReference>
<comment type="function">
    <text evidence="10">Probable molecular chaperone assisting protein biosynthesis and transport in the endoplasmic reticulum. Required for the proper biosynthesis and transport of pulmonary surfactant-associated protein A/SP-A, pulmonary surfactant-associated protein D/SP-D and the lipid transporter ABCA3. By regulating both the proper expression and the degradation through the endoplasmic reticulum-associated protein degradation pathway of these proteins plays a crucial role in pulmonary surfactant homeostasis. Has an anti-fibrotic activity by negatively regulating the secretion of type I and type III collagens. This calcium-binding protein also transiently associates with immature PCSK6 and regulates its secretion.</text>
</comment>
<comment type="similarity">
    <text evidence="2">Belongs to the CREC family.</text>
</comment>
<evidence type="ECO:0000256" key="11">
    <source>
        <dbReference type="ARBA" id="ARBA00063143"/>
    </source>
</evidence>
<dbReference type="SUPFAM" id="SSF47473">
    <property type="entry name" value="EF-hand"/>
    <property type="match status" value="2"/>
</dbReference>
<keyword evidence="8" id="KW-0325">Glycoprotein</keyword>
<feature type="domain" description="EF-hand" evidence="15">
    <location>
        <begin position="244"/>
        <end position="274"/>
    </location>
</feature>
<reference evidence="16" key="2">
    <citation type="submission" date="2025-09" db="UniProtKB">
        <authorList>
            <consortium name="Ensembl"/>
        </authorList>
    </citation>
    <scope>IDENTIFICATION</scope>
</reference>
<evidence type="ECO:0000256" key="14">
    <source>
        <dbReference type="SAM" id="SignalP"/>
    </source>
</evidence>
<reference evidence="16" key="1">
    <citation type="submission" date="2025-08" db="UniProtKB">
        <authorList>
            <consortium name="Ensembl"/>
        </authorList>
    </citation>
    <scope>IDENTIFICATION</scope>
</reference>
<feature type="signal peptide" evidence="14">
    <location>
        <begin position="1"/>
        <end position="19"/>
    </location>
</feature>
<dbReference type="GeneTree" id="ENSGT01010000222360"/>
<feature type="domain" description="EF-hand" evidence="15">
    <location>
        <begin position="316"/>
        <end position="351"/>
    </location>
</feature>
<keyword evidence="3" id="KW-0479">Metal-binding</keyword>
<accession>A0A9J8BZ54</accession>
<proteinExistence type="inferred from homology"/>
<dbReference type="OMA" id="PLSNKEH"/>
<feature type="chain" id="PRO_5039917775" description="Reticulocalbin-3" evidence="14">
    <location>
        <begin position="20"/>
        <end position="366"/>
    </location>
</feature>
<keyword evidence="7" id="KW-0106">Calcium</keyword>
<evidence type="ECO:0000313" key="17">
    <source>
        <dbReference type="Proteomes" id="UP001108240"/>
    </source>
</evidence>
<feature type="domain" description="EF-hand" evidence="15">
    <location>
        <begin position="151"/>
        <end position="186"/>
    </location>
</feature>
<name>A0A9J8BZ54_CYPCA</name>
<evidence type="ECO:0000313" key="16">
    <source>
        <dbReference type="Ensembl" id="ENSCCRP00000162732.1"/>
    </source>
</evidence>
<comment type="subunit">
    <text evidence="11">Interacts with PCSK6 (immature form including the propeptide); probably involved in the maturation and the secretion of PCSK6.</text>
</comment>
<dbReference type="Proteomes" id="UP001108240">
    <property type="component" value="Unplaced"/>
</dbReference>
<evidence type="ECO:0000256" key="1">
    <source>
        <dbReference type="ARBA" id="ARBA00004319"/>
    </source>
</evidence>
<evidence type="ECO:0000256" key="9">
    <source>
        <dbReference type="ARBA" id="ARBA00023186"/>
    </source>
</evidence>
<dbReference type="InterPro" id="IPR011992">
    <property type="entry name" value="EF-hand-dom_pair"/>
</dbReference>
<keyword evidence="4 14" id="KW-0732">Signal</keyword>
<dbReference type="PROSITE" id="PS50222">
    <property type="entry name" value="EF_HAND_2"/>
    <property type="match status" value="4"/>
</dbReference>